<dbReference type="PATRIC" id="fig|230089.6.peg.909"/>
<evidence type="ECO:0000313" key="4">
    <source>
        <dbReference type="Proteomes" id="UP000034866"/>
    </source>
</evidence>
<evidence type="ECO:0000259" key="2">
    <source>
        <dbReference type="PROSITE" id="PS50943"/>
    </source>
</evidence>
<dbReference type="AlphaFoldDB" id="A0A0F7LKT6"/>
<dbReference type="KEGG" id="ptt:VY86_04045"/>
<protein>
    <submittedName>
        <fullName evidence="3">MrfJ protein</fullName>
    </submittedName>
</protein>
<dbReference type="RefSeq" id="WP_031281449.1">
    <property type="nucleotide sequence ID" value="NZ_CAWQPG010000339.1"/>
</dbReference>
<dbReference type="SUPFAM" id="SSF47413">
    <property type="entry name" value="lambda repressor-like DNA-binding domains"/>
    <property type="match status" value="1"/>
</dbReference>
<dbReference type="EMBL" id="CP011104">
    <property type="protein sequence ID" value="AKH62638.1"/>
    <property type="molecule type" value="Genomic_DNA"/>
</dbReference>
<reference evidence="3 4" key="1">
    <citation type="journal article" date="2015" name="J. Biotechnol.">
        <title>Complete genome sequence of Photorhabdus temperata subsp. thracensis 39-8(T), an entomopathogenic bacterium for the improved commercial bioinsecticide.</title>
        <authorList>
            <person name="Kwak Y."/>
            <person name="Shin J.H."/>
        </authorList>
    </citation>
    <scope>NUCLEOTIDE SEQUENCE [LARGE SCALE GENOMIC DNA]</scope>
    <source>
        <strain evidence="3 4">DSM 15199</strain>
    </source>
</reference>
<evidence type="ECO:0000313" key="3">
    <source>
        <dbReference type="EMBL" id="AKH62638.1"/>
    </source>
</evidence>
<sequence length="101" mass="11564">MKMKQDHLLVGKRIQKRRKELGMTAVKLAEKIGISQQQLSRYERGINRINLSHLVQIASILETPINWFFLDCCYPATNNSINKLTDQYIPIAEATLGKFGC</sequence>
<dbReference type="GO" id="GO:0003677">
    <property type="term" value="F:DNA binding"/>
    <property type="evidence" value="ECO:0007669"/>
    <property type="project" value="UniProtKB-KW"/>
</dbReference>
<dbReference type="CDD" id="cd00093">
    <property type="entry name" value="HTH_XRE"/>
    <property type="match status" value="1"/>
</dbReference>
<gene>
    <name evidence="3" type="ORF">VY86_04045</name>
</gene>
<organism evidence="3 4">
    <name type="scientific">Photorhabdus thracensis</name>
    <dbReference type="NCBI Taxonomy" id="230089"/>
    <lineage>
        <taxon>Bacteria</taxon>
        <taxon>Pseudomonadati</taxon>
        <taxon>Pseudomonadota</taxon>
        <taxon>Gammaproteobacteria</taxon>
        <taxon>Enterobacterales</taxon>
        <taxon>Morganellaceae</taxon>
        <taxon>Photorhabdus</taxon>
    </lineage>
</organism>
<name>A0A0F7LKT6_9GAMM</name>
<keyword evidence="4" id="KW-1185">Reference proteome</keyword>
<dbReference type="Proteomes" id="UP000034866">
    <property type="component" value="Chromosome"/>
</dbReference>
<keyword evidence="1" id="KW-0238">DNA-binding</keyword>
<accession>A0A0F7LKT6</accession>
<dbReference type="Pfam" id="PF01381">
    <property type="entry name" value="HTH_3"/>
    <property type="match status" value="1"/>
</dbReference>
<dbReference type="OrthoDB" id="5683219at2"/>
<dbReference type="InterPro" id="IPR001387">
    <property type="entry name" value="Cro/C1-type_HTH"/>
</dbReference>
<dbReference type="InterPro" id="IPR010982">
    <property type="entry name" value="Lambda_DNA-bd_dom_sf"/>
</dbReference>
<dbReference type="PANTHER" id="PTHR46558:SF4">
    <property type="entry name" value="DNA-BIDING PHAGE PROTEIN"/>
    <property type="match status" value="1"/>
</dbReference>
<dbReference type="STRING" id="230089.VY86_04045"/>
<dbReference type="PROSITE" id="PS50943">
    <property type="entry name" value="HTH_CROC1"/>
    <property type="match status" value="1"/>
</dbReference>
<dbReference type="SMART" id="SM00530">
    <property type="entry name" value="HTH_XRE"/>
    <property type="match status" value="1"/>
</dbReference>
<feature type="domain" description="HTH cro/C1-type" evidence="2">
    <location>
        <begin position="14"/>
        <end position="68"/>
    </location>
</feature>
<dbReference type="GeneID" id="45656350"/>
<proteinExistence type="predicted"/>
<evidence type="ECO:0000256" key="1">
    <source>
        <dbReference type="ARBA" id="ARBA00023125"/>
    </source>
</evidence>
<dbReference type="Gene3D" id="1.10.260.40">
    <property type="entry name" value="lambda repressor-like DNA-binding domains"/>
    <property type="match status" value="1"/>
</dbReference>
<reference evidence="4" key="2">
    <citation type="submission" date="2015-03" db="EMBL/GenBank/DDBJ databases">
        <title>Genome sequence of Azospirillum thiophilum strain DSM 21654T.</title>
        <authorList>
            <person name="Kwak Y."/>
            <person name="Shin J.-H."/>
        </authorList>
    </citation>
    <scope>NUCLEOTIDE SEQUENCE [LARGE SCALE GENOMIC DNA]</scope>
    <source>
        <strain evidence="4">DSM 15199</strain>
    </source>
</reference>
<dbReference type="PANTHER" id="PTHR46558">
    <property type="entry name" value="TRACRIPTIONAL REGULATORY PROTEIN-RELATED-RELATED"/>
    <property type="match status" value="1"/>
</dbReference>